<organism evidence="1">
    <name type="scientific">uncultured Desulfobacterium sp</name>
    <dbReference type="NCBI Taxonomy" id="201089"/>
    <lineage>
        <taxon>Bacteria</taxon>
        <taxon>Pseudomonadati</taxon>
        <taxon>Thermodesulfobacteriota</taxon>
        <taxon>Desulfobacteria</taxon>
        <taxon>Desulfobacterales</taxon>
        <taxon>Desulfobacteriaceae</taxon>
        <taxon>Desulfobacterium</taxon>
        <taxon>environmental samples</taxon>
    </lineage>
</organism>
<dbReference type="EMBL" id="FR695867">
    <property type="protein sequence ID" value="CBX27757.1"/>
    <property type="molecule type" value="Genomic_DNA"/>
</dbReference>
<dbReference type="AlphaFoldDB" id="E1YB80"/>
<accession>E1YB80</accession>
<name>E1YB80_9BACT</name>
<protein>
    <submittedName>
        <fullName evidence="1">Uncharacterized protein</fullName>
    </submittedName>
</protein>
<sequence length="59" mass="6756">MALSINRKIELWYWTELVAQLPVTTITGKVYNETFINQLTEHIISFALHGLYGKSGEIC</sequence>
<gene>
    <name evidence="1" type="ORF">N47_C18150</name>
</gene>
<evidence type="ECO:0000313" key="1">
    <source>
        <dbReference type="EMBL" id="CBX27757.1"/>
    </source>
</evidence>
<proteinExistence type="predicted"/>
<reference evidence="1" key="1">
    <citation type="journal article" date="2011" name="Environ. Microbiol.">
        <title>Genomic insights into the metabolic potential of the polycyclic aromatic hydrocarbon degrading sulfate-reducing Deltaproteobacterium N47.</title>
        <authorList>
            <person name="Bergmann F."/>
            <person name="Selesi D."/>
            <person name="Weinmaier T."/>
            <person name="Tischler P."/>
            <person name="Rattei T."/>
            <person name="Meckenstock R.U."/>
        </authorList>
    </citation>
    <scope>NUCLEOTIDE SEQUENCE</scope>
</reference>